<keyword evidence="3" id="KW-1185">Reference proteome</keyword>
<reference evidence="4" key="3">
    <citation type="journal article" date="2020" name="Curr. Biol.">
        <title>Chromatin organization in early land plants reveals an ancestral association between H3K27me3, transposons, and constitutive heterochromatin.</title>
        <authorList>
            <person name="Montgomery S.A."/>
            <person name="Tanizawa Y."/>
            <person name="Galik B."/>
            <person name="Wang N."/>
            <person name="Ito T."/>
            <person name="Mochizuki T."/>
            <person name="Akimcheva S."/>
            <person name="Bowman J.L."/>
            <person name="Cognat V."/>
            <person name="Marechal-Drouard L."/>
            <person name="Ekker H."/>
            <person name="Hong S.F."/>
            <person name="Kohchi T."/>
            <person name="Lin S.S."/>
            <person name="Liu L.D."/>
            <person name="Nakamura Y."/>
            <person name="Valeeva L.R."/>
            <person name="Shakirov E.V."/>
            <person name="Shippen D.E."/>
            <person name="Wei W.L."/>
            <person name="Yagura M."/>
            <person name="Yamaoka S."/>
            <person name="Yamato K.T."/>
            <person name="Liu C."/>
            <person name="Berger F."/>
        </authorList>
    </citation>
    <scope>NUCLEOTIDE SEQUENCE [LARGE SCALE GENOMIC DNA]</scope>
    <source>
        <strain evidence="4">Tak-1</strain>
    </source>
</reference>
<dbReference type="Pfam" id="PF14825">
    <property type="entry name" value="CFAP77"/>
    <property type="match status" value="1"/>
</dbReference>
<evidence type="ECO:0000313" key="4">
    <source>
        <dbReference type="Proteomes" id="UP001162541"/>
    </source>
</evidence>
<dbReference type="EMBL" id="LVLJ01003787">
    <property type="protein sequence ID" value="OAE19743.1"/>
    <property type="molecule type" value="Genomic_DNA"/>
</dbReference>
<dbReference type="EMBL" id="AP019872">
    <property type="protein sequence ID" value="BBN18048.1"/>
    <property type="molecule type" value="Genomic_DNA"/>
</dbReference>
<dbReference type="Proteomes" id="UP001162541">
    <property type="component" value="Chromosome 7"/>
</dbReference>
<evidence type="ECO:0000313" key="1">
    <source>
        <dbReference type="EMBL" id="BBN18048.1"/>
    </source>
</evidence>
<gene>
    <name evidence="2" type="ORF">AXG93_2958s1180</name>
    <name evidence="1" type="ORF">Mp_7g19120</name>
</gene>
<dbReference type="PANTHER" id="PTHR28617:SF1">
    <property type="entry name" value="CILIA- AND FLAGELLA-ASSOCIATED PROTEIN 77"/>
    <property type="match status" value="1"/>
</dbReference>
<protein>
    <submittedName>
        <fullName evidence="2">Uncharacterized protein</fullName>
    </submittedName>
</protein>
<name>A0A176VH39_MARPO</name>
<dbReference type="Proteomes" id="UP000077202">
    <property type="component" value="Unassembled WGS sequence"/>
</dbReference>
<evidence type="ECO:0000313" key="3">
    <source>
        <dbReference type="Proteomes" id="UP000077202"/>
    </source>
</evidence>
<sequence>MGVGSNQYDELDHPRMGAVREESLRDPLLVKHELGKVKRSTFDLPDKSFIYGYCNERNPEGVKDVIQHPDNEPNIEASLLGANWIAMNKLATKKNCATSPEVRKCREANYIRLLPRTKLANRFKLPSEINPNHVYGIQGVRDIPMENIMTQANANEWIEMNRYLKSIHPEPFGYVPPSLVVQPTHASLLRVEAAKKLRRKPVTKERFTMKKFQNVPKRIDDKNTTSLLRDHPEFFYNGRDRKWQDVA</sequence>
<dbReference type="PANTHER" id="PTHR28617">
    <property type="entry name" value="CILIA- AND FLAGELLA-ASSOCIATED PROTEIN 77"/>
    <property type="match status" value="1"/>
</dbReference>
<proteinExistence type="predicted"/>
<accession>A0A176VH39</accession>
<organism evidence="2 3">
    <name type="scientific">Marchantia polymorpha subsp. ruderalis</name>
    <dbReference type="NCBI Taxonomy" id="1480154"/>
    <lineage>
        <taxon>Eukaryota</taxon>
        <taxon>Viridiplantae</taxon>
        <taxon>Streptophyta</taxon>
        <taxon>Embryophyta</taxon>
        <taxon>Marchantiophyta</taxon>
        <taxon>Marchantiopsida</taxon>
        <taxon>Marchantiidae</taxon>
        <taxon>Marchantiales</taxon>
        <taxon>Marchantiaceae</taxon>
        <taxon>Marchantia</taxon>
    </lineage>
</organism>
<dbReference type="AlphaFoldDB" id="A0A176VH39"/>
<dbReference type="InterPro" id="IPR029147">
    <property type="entry name" value="CFAP77"/>
</dbReference>
<reference evidence="2 3" key="1">
    <citation type="submission" date="2016-03" db="EMBL/GenBank/DDBJ databases">
        <title>Mechanisms controlling the formation of the plant cell surface in tip-growing cells are functionally conserved among land plants.</title>
        <authorList>
            <person name="Honkanen S."/>
            <person name="Jones V.A."/>
            <person name="Morieri G."/>
            <person name="Champion C."/>
            <person name="Hetherington A.J."/>
            <person name="Kelly S."/>
            <person name="Saint-Marcoux D."/>
            <person name="Proust H."/>
            <person name="Prescott H."/>
            <person name="Dolan L."/>
        </authorList>
    </citation>
    <scope>NUCLEOTIDE SEQUENCE [LARGE SCALE GENOMIC DNA]</scope>
    <source>
        <strain evidence="3">cv. Tak-1 and cv. Tak-2</strain>
        <tissue evidence="2">Whole gametophyte</tissue>
    </source>
</reference>
<evidence type="ECO:0000313" key="2">
    <source>
        <dbReference type="EMBL" id="OAE19743.1"/>
    </source>
</evidence>
<reference evidence="1" key="2">
    <citation type="journal article" date="2019" name="Curr. Biol.">
        <title>Chromatin organization in early land plants reveals an ancestral association between H3K27me3, transposons, and constitutive heterochromatin.</title>
        <authorList>
            <person name="Montgomery S.A."/>
            <person name="Tanizawa Y."/>
            <person name="Galik B."/>
            <person name="Wang N."/>
            <person name="Ito T."/>
            <person name="Mochizuki T."/>
            <person name="Akimcheva S."/>
            <person name="Bowman J."/>
            <person name="Cognat V."/>
            <person name="Drouard L."/>
            <person name="Ekker H."/>
            <person name="Houng S."/>
            <person name="Kohchi T."/>
            <person name="Lin S."/>
            <person name="Liu L.D."/>
            <person name="Nakamura Y."/>
            <person name="Valeeva L.R."/>
            <person name="Shakirov E.V."/>
            <person name="Shippen D.E."/>
            <person name="Wei W."/>
            <person name="Yagura M."/>
            <person name="Yamaoka S."/>
            <person name="Yamato K.T."/>
            <person name="Liu C."/>
            <person name="Berger F."/>
        </authorList>
    </citation>
    <scope>NUCLEOTIDE SEQUENCE [LARGE SCALE GENOMIC DNA]</scope>
    <source>
        <strain evidence="1">Tak-1</strain>
    </source>
</reference>